<gene>
    <name evidence="1" type="ORF">OLC1_LOCUS12456</name>
</gene>
<accession>A0AAV1D867</accession>
<keyword evidence="2" id="KW-1185">Reference proteome</keyword>
<proteinExistence type="predicted"/>
<sequence length="128" mass="14368">MARTLRKVQKKADNGVIKEKEVMTSKEIEASIENCPLKETDVAERAPERSPKLSLLSPGNQTKQKIVMIKNRYKPVVVDTMNESVARKHRIWNRMFSQGSTSGCKKDGEMINVEGDAKVLDPDPGINE</sequence>
<organism evidence="1 2">
    <name type="scientific">Oldenlandia corymbosa var. corymbosa</name>
    <dbReference type="NCBI Taxonomy" id="529605"/>
    <lineage>
        <taxon>Eukaryota</taxon>
        <taxon>Viridiplantae</taxon>
        <taxon>Streptophyta</taxon>
        <taxon>Embryophyta</taxon>
        <taxon>Tracheophyta</taxon>
        <taxon>Spermatophyta</taxon>
        <taxon>Magnoliopsida</taxon>
        <taxon>eudicotyledons</taxon>
        <taxon>Gunneridae</taxon>
        <taxon>Pentapetalae</taxon>
        <taxon>asterids</taxon>
        <taxon>lamiids</taxon>
        <taxon>Gentianales</taxon>
        <taxon>Rubiaceae</taxon>
        <taxon>Rubioideae</taxon>
        <taxon>Spermacoceae</taxon>
        <taxon>Hedyotis-Oldenlandia complex</taxon>
        <taxon>Oldenlandia</taxon>
    </lineage>
</organism>
<name>A0AAV1D867_OLDCO</name>
<reference evidence="1" key="1">
    <citation type="submission" date="2023-03" db="EMBL/GenBank/DDBJ databases">
        <authorList>
            <person name="Julca I."/>
        </authorList>
    </citation>
    <scope>NUCLEOTIDE SEQUENCE</scope>
</reference>
<dbReference type="AlphaFoldDB" id="A0AAV1D867"/>
<dbReference type="EMBL" id="OX459121">
    <property type="protein sequence ID" value="CAI9103245.1"/>
    <property type="molecule type" value="Genomic_DNA"/>
</dbReference>
<protein>
    <submittedName>
        <fullName evidence="1">OLC1v1001696C1</fullName>
    </submittedName>
</protein>
<evidence type="ECO:0000313" key="1">
    <source>
        <dbReference type="EMBL" id="CAI9103245.1"/>
    </source>
</evidence>
<evidence type="ECO:0000313" key="2">
    <source>
        <dbReference type="Proteomes" id="UP001161247"/>
    </source>
</evidence>
<dbReference type="Proteomes" id="UP001161247">
    <property type="component" value="Chromosome 4"/>
</dbReference>